<gene>
    <name evidence="1" type="ORF">POL25_32560</name>
</gene>
<dbReference type="Proteomes" id="UP001221686">
    <property type="component" value="Unassembled WGS sequence"/>
</dbReference>
<sequence length="389" mass="42932">MSTLARLREWTPSAPLLLSESSLRRLAELGRLVDVRPAAGGRWIVSPKGVVGRLELHEGTLELLPKYPVANLCRMLAAASELPRLLEPVTTLGEGALPDLLVAAFVSRAEALVAAGLRRDYVEHHERLAALRGRLDLPVHLRRPEALVTELSCRHEEYTFDTLFNGVLRQTTEICRSRSPALAVRLSQLRHRLASLPLSRLRPPEIAQFRYDRFTEPYRPVHALCRLILEGTALGLGDGAAPGASFVVEMAPLFERFVSASLRARLGPPWRVSLQERTSLDTAAVIEIRPDIVVYRDDQAMAVIDAKYKLRRGGAPASDDAFQALAYARRYGVQRAMLVFPDRPAGIQEHLTHDRANAIATQGLDLGAPWSEVEGALDRLAETIRAPAG</sequence>
<dbReference type="InterPro" id="IPR019292">
    <property type="entry name" value="McrC"/>
</dbReference>
<keyword evidence="2" id="KW-1185">Reference proteome</keyword>
<protein>
    <recommendedName>
        <fullName evidence="3">Restriction endonuclease</fullName>
    </recommendedName>
</protein>
<dbReference type="PANTHER" id="PTHR38733:SF1">
    <property type="entry name" value="TYPE IV METHYL-DIRECTED RESTRICTION ENZYME ECOKMCRBC"/>
    <property type="match status" value="1"/>
</dbReference>
<evidence type="ECO:0000313" key="2">
    <source>
        <dbReference type="Proteomes" id="UP001221686"/>
    </source>
</evidence>
<proteinExistence type="predicted"/>
<evidence type="ECO:0008006" key="3">
    <source>
        <dbReference type="Google" id="ProtNLM"/>
    </source>
</evidence>
<dbReference type="EMBL" id="JAQNDL010000003">
    <property type="protein sequence ID" value="MDC0721686.1"/>
    <property type="molecule type" value="Genomic_DNA"/>
</dbReference>
<dbReference type="Pfam" id="PF10117">
    <property type="entry name" value="McrBC"/>
    <property type="match status" value="1"/>
</dbReference>
<name>A0ABT5E746_9BACT</name>
<dbReference type="RefSeq" id="WP_272090190.1">
    <property type="nucleotide sequence ID" value="NZ_JAQNDL010000003.1"/>
</dbReference>
<evidence type="ECO:0000313" key="1">
    <source>
        <dbReference type="EMBL" id="MDC0721686.1"/>
    </source>
</evidence>
<organism evidence="1 2">
    <name type="scientific">Nannocystis bainbridge</name>
    <dbReference type="NCBI Taxonomy" id="2995303"/>
    <lineage>
        <taxon>Bacteria</taxon>
        <taxon>Pseudomonadati</taxon>
        <taxon>Myxococcota</taxon>
        <taxon>Polyangia</taxon>
        <taxon>Nannocystales</taxon>
        <taxon>Nannocystaceae</taxon>
        <taxon>Nannocystis</taxon>
    </lineage>
</organism>
<dbReference type="PANTHER" id="PTHR38733">
    <property type="entry name" value="PROTEIN MCRC"/>
    <property type="match status" value="1"/>
</dbReference>
<accession>A0ABT5E746</accession>
<comment type="caution">
    <text evidence="1">The sequence shown here is derived from an EMBL/GenBank/DDBJ whole genome shotgun (WGS) entry which is preliminary data.</text>
</comment>
<reference evidence="1 2" key="1">
    <citation type="submission" date="2022-11" db="EMBL/GenBank/DDBJ databases">
        <title>Minimal conservation of predation-associated metabolite biosynthetic gene clusters underscores biosynthetic potential of Myxococcota including descriptions for ten novel species: Archangium lansinium sp. nov., Myxococcus landrumus sp. nov., Nannocystis bai.</title>
        <authorList>
            <person name="Ahearne A."/>
            <person name="Stevens C."/>
            <person name="Dowd S."/>
        </authorList>
    </citation>
    <scope>NUCLEOTIDE SEQUENCE [LARGE SCALE GENOMIC DNA]</scope>
    <source>
        <strain evidence="1 2">BB15-2</strain>
    </source>
</reference>